<evidence type="ECO:0000256" key="3">
    <source>
        <dbReference type="RuleBase" id="RU003560"/>
    </source>
</evidence>
<dbReference type="GO" id="GO:0030170">
    <property type="term" value="F:pyridoxal phosphate binding"/>
    <property type="evidence" value="ECO:0007669"/>
    <property type="project" value="InterPro"/>
</dbReference>
<comment type="similarity">
    <text evidence="3">Belongs to the class-III pyridoxal-phosphate-dependent aminotransferase family.</text>
</comment>
<dbReference type="InterPro" id="IPR005814">
    <property type="entry name" value="Aminotrans_3"/>
</dbReference>
<dbReference type="SUPFAM" id="SSF53383">
    <property type="entry name" value="PLP-dependent transferases"/>
    <property type="match status" value="1"/>
</dbReference>
<evidence type="ECO:0000256" key="2">
    <source>
        <dbReference type="ARBA" id="ARBA00022898"/>
    </source>
</evidence>
<comment type="cofactor">
    <cofactor evidence="1">
        <name>pyridoxal 5'-phosphate</name>
        <dbReference type="ChEBI" id="CHEBI:597326"/>
    </cofactor>
</comment>
<dbReference type="PANTHER" id="PTHR43713">
    <property type="entry name" value="GLUTAMATE-1-SEMIALDEHYDE 2,1-AMINOMUTASE"/>
    <property type="match status" value="1"/>
</dbReference>
<keyword evidence="4" id="KW-0808">Transferase</keyword>
<comment type="caution">
    <text evidence="4">The sequence shown here is derived from an EMBL/GenBank/DDBJ whole genome shotgun (WGS) entry which is preliminary data.</text>
</comment>
<accession>A0A931MX03</accession>
<dbReference type="Proteomes" id="UP000631694">
    <property type="component" value="Unassembled WGS sequence"/>
</dbReference>
<reference evidence="4" key="1">
    <citation type="submission" date="2020-12" db="EMBL/GenBank/DDBJ databases">
        <title>Methylobrevis albus sp. nov., isolated from fresh water lack sediment.</title>
        <authorList>
            <person name="Zou Q."/>
        </authorList>
    </citation>
    <scope>NUCLEOTIDE SEQUENCE</scope>
    <source>
        <strain evidence="4">L22</strain>
    </source>
</reference>
<dbReference type="RefSeq" id="WP_197311339.1">
    <property type="nucleotide sequence ID" value="NZ_JADZLT010000050.1"/>
</dbReference>
<dbReference type="InterPro" id="IPR015424">
    <property type="entry name" value="PyrdxlP-dep_Trfase"/>
</dbReference>
<sequence>MRHLVGGISSAGRAVPALDGTPFIVARAAGPYLWDDRGRRYVDTALGFGATILGHAPATVVAAVAVAMADGASPAFAHDREEQAAAALAALTGPLSQVVFTSTGSEAVHLACRIARAVTGRTLIAKAAAGFDGWYDDVAFGNAGAPEAAMTDNTRPRRGRTTLLRYNDFTDVEALFAETPDIAAVIVEPMMANAGCIVADPGYLAHVAEVARRHGALVIADEVLMGFRIAPGLASHRLGFEPDLATVGKAIGSGVAVAAVVGRPEVMIAGEDGRASRGGTYAGNPVAAAAVIATLAELPLIDYPGLVARGDGLRAAIERSFAEAGTKVATAGYGTVFTVWFADAAPRSYAEAHARLRPERSAALHAALRRHGVMTMPSPYGRLYLSSAHDAGVISELAGAFAAAAAG</sequence>
<dbReference type="Gene3D" id="3.40.640.10">
    <property type="entry name" value="Type I PLP-dependent aspartate aminotransferase-like (Major domain)"/>
    <property type="match status" value="1"/>
</dbReference>
<dbReference type="Pfam" id="PF00202">
    <property type="entry name" value="Aminotran_3"/>
    <property type="match status" value="1"/>
</dbReference>
<dbReference type="PANTHER" id="PTHR43713:SF3">
    <property type="entry name" value="GLUTAMATE-1-SEMIALDEHYDE 2,1-AMINOMUTASE 1, CHLOROPLASTIC-RELATED"/>
    <property type="match status" value="1"/>
</dbReference>
<dbReference type="PROSITE" id="PS00600">
    <property type="entry name" value="AA_TRANSFER_CLASS_3"/>
    <property type="match status" value="1"/>
</dbReference>
<evidence type="ECO:0000313" key="5">
    <source>
        <dbReference type="Proteomes" id="UP000631694"/>
    </source>
</evidence>
<dbReference type="InterPro" id="IPR049704">
    <property type="entry name" value="Aminotrans_3_PPA_site"/>
</dbReference>
<keyword evidence="4" id="KW-0032">Aminotransferase</keyword>
<dbReference type="Gene3D" id="3.90.1150.10">
    <property type="entry name" value="Aspartate Aminotransferase, domain 1"/>
    <property type="match status" value="1"/>
</dbReference>
<dbReference type="AlphaFoldDB" id="A0A931MX03"/>
<keyword evidence="2 3" id="KW-0663">Pyridoxal phosphate</keyword>
<proteinExistence type="inferred from homology"/>
<dbReference type="EMBL" id="JADZLT010000050">
    <property type="protein sequence ID" value="MBH0238253.1"/>
    <property type="molecule type" value="Genomic_DNA"/>
</dbReference>
<evidence type="ECO:0000313" key="4">
    <source>
        <dbReference type="EMBL" id="MBH0238253.1"/>
    </source>
</evidence>
<gene>
    <name evidence="4" type="ORF">I5731_10495</name>
</gene>
<keyword evidence="5" id="KW-1185">Reference proteome</keyword>
<protein>
    <submittedName>
        <fullName evidence="4">Aminotransferase class III-fold pyridoxal phosphate-dependent enzyme</fullName>
    </submittedName>
</protein>
<dbReference type="InterPro" id="IPR015422">
    <property type="entry name" value="PyrdxlP-dep_Trfase_small"/>
</dbReference>
<dbReference type="InterPro" id="IPR015421">
    <property type="entry name" value="PyrdxlP-dep_Trfase_major"/>
</dbReference>
<evidence type="ECO:0000256" key="1">
    <source>
        <dbReference type="ARBA" id="ARBA00001933"/>
    </source>
</evidence>
<organism evidence="4 5">
    <name type="scientific">Methylobrevis albus</name>
    <dbReference type="NCBI Taxonomy" id="2793297"/>
    <lineage>
        <taxon>Bacteria</taxon>
        <taxon>Pseudomonadati</taxon>
        <taxon>Pseudomonadota</taxon>
        <taxon>Alphaproteobacteria</taxon>
        <taxon>Hyphomicrobiales</taxon>
        <taxon>Pleomorphomonadaceae</taxon>
        <taxon>Methylobrevis</taxon>
    </lineage>
</organism>
<dbReference type="GO" id="GO:0008483">
    <property type="term" value="F:transaminase activity"/>
    <property type="evidence" value="ECO:0007669"/>
    <property type="project" value="UniProtKB-KW"/>
</dbReference>
<name>A0A931MX03_9HYPH</name>